<comment type="caution">
    <text evidence="2">The sequence shown here is derived from an EMBL/GenBank/DDBJ whole genome shotgun (WGS) entry which is preliminary data.</text>
</comment>
<protein>
    <recommendedName>
        <fullName evidence="4">DUF2487 family protein</fullName>
    </recommendedName>
</protein>
<name>A0A090ZGX1_PAEMA</name>
<proteinExistence type="predicted"/>
<dbReference type="InterPro" id="IPR019615">
    <property type="entry name" value="DUF2487"/>
</dbReference>
<sequence length="145" mass="16146">MKFSEVEASGWEELRPYLDTCLVPVTGLTGLERPYEVTEKLERLQSVMDWVEIPFKGRVVTYPSIQYAGDRLSQAINKVCENVKRSGFAYAIVVSADLNWADEELPNADLIITPGRFSNPDPDGGSAAGRVKEKVQHLWTGGSRD</sequence>
<dbReference type="OrthoDB" id="2678750at2"/>
<accession>A0A090ZGX1</accession>
<dbReference type="AlphaFoldDB" id="A0A090ZGX1"/>
<dbReference type="EMBL" id="JMQA01000022">
    <property type="protein sequence ID" value="KFN09623.1"/>
    <property type="molecule type" value="Genomic_DNA"/>
</dbReference>
<dbReference type="HOGENOM" id="CLU_1833216_0_0_9"/>
<dbReference type="Proteomes" id="UP000029278">
    <property type="component" value="Unassembled WGS sequence"/>
</dbReference>
<evidence type="ECO:0000256" key="1">
    <source>
        <dbReference type="SAM" id="MobiDB-lite"/>
    </source>
</evidence>
<feature type="region of interest" description="Disordered" evidence="1">
    <location>
        <begin position="121"/>
        <end position="145"/>
    </location>
</feature>
<dbReference type="Pfam" id="PF10673">
    <property type="entry name" value="DUF2487"/>
    <property type="match status" value="1"/>
</dbReference>
<organism evidence="2 3">
    <name type="scientific">Paenibacillus macerans</name>
    <name type="common">Bacillus macerans</name>
    <dbReference type="NCBI Taxonomy" id="44252"/>
    <lineage>
        <taxon>Bacteria</taxon>
        <taxon>Bacillati</taxon>
        <taxon>Bacillota</taxon>
        <taxon>Bacilli</taxon>
        <taxon>Bacillales</taxon>
        <taxon>Paenibacillaceae</taxon>
        <taxon>Paenibacillus</taxon>
    </lineage>
</organism>
<evidence type="ECO:0008006" key="4">
    <source>
        <dbReference type="Google" id="ProtNLM"/>
    </source>
</evidence>
<dbReference type="GeneID" id="77006548"/>
<keyword evidence="3" id="KW-1185">Reference proteome</keyword>
<evidence type="ECO:0000313" key="2">
    <source>
        <dbReference type="EMBL" id="KFN09623.1"/>
    </source>
</evidence>
<evidence type="ECO:0000313" key="3">
    <source>
        <dbReference type="Proteomes" id="UP000029278"/>
    </source>
</evidence>
<dbReference type="STRING" id="44252.DJ90_3210"/>
<dbReference type="PATRIC" id="fig|44252.3.peg.2346"/>
<gene>
    <name evidence="2" type="ORF">DJ90_3210</name>
</gene>
<dbReference type="RefSeq" id="WP_036621967.1">
    <property type="nucleotide sequence ID" value="NZ_JAKOBR010000153.1"/>
</dbReference>
<reference evidence="2 3" key="1">
    <citation type="submission" date="2014-04" db="EMBL/GenBank/DDBJ databases">
        <authorList>
            <person name="Bishop-Lilly K.A."/>
            <person name="Broomall S.M."/>
            <person name="Chain P.S."/>
            <person name="Chertkov O."/>
            <person name="Coyne S.R."/>
            <person name="Daligault H.E."/>
            <person name="Davenport K.W."/>
            <person name="Erkkila T."/>
            <person name="Frey K.G."/>
            <person name="Gibbons H.S."/>
            <person name="Gu W."/>
            <person name="Jaissle J."/>
            <person name="Johnson S.L."/>
            <person name="Koroleva G.I."/>
            <person name="Ladner J.T."/>
            <person name="Lo C.-C."/>
            <person name="Minogue T.D."/>
            <person name="Munk C."/>
            <person name="Palacios G.F."/>
            <person name="Redden C.L."/>
            <person name="Rosenzweig C.N."/>
            <person name="Scholz M.B."/>
            <person name="Teshima H."/>
            <person name="Xu Y."/>
        </authorList>
    </citation>
    <scope>NUCLEOTIDE SEQUENCE [LARGE SCALE GENOMIC DNA]</scope>
    <source>
        <strain evidence="2 3">8244</strain>
    </source>
</reference>